<sequence length="117" mass="13086">MSAGGAANGVILLQPQEGKKNELEQYLSKNLTDIRENVPGVLIAFHFWAEEKNQFVVVESFESTAAMFEYGNSMYHEGLVSKVVDLAITPIEALSDQDTSQELKDFRKTSQAVHFNF</sequence>
<dbReference type="AlphaFoldDB" id="A0AAD4KCW4"/>
<dbReference type="InterPro" id="IPR007138">
    <property type="entry name" value="ABM_dom"/>
</dbReference>
<dbReference type="EMBL" id="JAJTJA010000016">
    <property type="protein sequence ID" value="KAH8688959.1"/>
    <property type="molecule type" value="Genomic_DNA"/>
</dbReference>
<keyword evidence="3" id="KW-1185">Reference proteome</keyword>
<gene>
    <name evidence="2" type="ORF">BGW36DRAFT_412471</name>
</gene>
<evidence type="ECO:0000259" key="1">
    <source>
        <dbReference type="Pfam" id="PF03992"/>
    </source>
</evidence>
<dbReference type="Proteomes" id="UP001201262">
    <property type="component" value="Unassembled WGS sequence"/>
</dbReference>
<organism evidence="2 3">
    <name type="scientific">Talaromyces proteolyticus</name>
    <dbReference type="NCBI Taxonomy" id="1131652"/>
    <lineage>
        <taxon>Eukaryota</taxon>
        <taxon>Fungi</taxon>
        <taxon>Dikarya</taxon>
        <taxon>Ascomycota</taxon>
        <taxon>Pezizomycotina</taxon>
        <taxon>Eurotiomycetes</taxon>
        <taxon>Eurotiomycetidae</taxon>
        <taxon>Eurotiales</taxon>
        <taxon>Trichocomaceae</taxon>
        <taxon>Talaromyces</taxon>
        <taxon>Talaromyces sect. Bacilispori</taxon>
    </lineage>
</organism>
<evidence type="ECO:0000313" key="3">
    <source>
        <dbReference type="Proteomes" id="UP001201262"/>
    </source>
</evidence>
<dbReference type="Pfam" id="PF03992">
    <property type="entry name" value="ABM"/>
    <property type="match status" value="1"/>
</dbReference>
<dbReference type="GeneID" id="70249499"/>
<dbReference type="Gene3D" id="3.30.70.100">
    <property type="match status" value="1"/>
</dbReference>
<accession>A0AAD4KCW4</accession>
<proteinExistence type="predicted"/>
<reference evidence="2" key="1">
    <citation type="submission" date="2021-12" db="EMBL/GenBank/DDBJ databases">
        <title>Convergent genome expansion in fungi linked to evolution of root-endophyte symbiosis.</title>
        <authorList>
            <consortium name="DOE Joint Genome Institute"/>
            <person name="Ke Y.-H."/>
            <person name="Bonito G."/>
            <person name="Liao H.-L."/>
            <person name="Looney B."/>
            <person name="Rojas-Flechas A."/>
            <person name="Nash J."/>
            <person name="Hameed K."/>
            <person name="Schadt C."/>
            <person name="Martin F."/>
            <person name="Crous P.W."/>
            <person name="Miettinen O."/>
            <person name="Magnuson J.K."/>
            <person name="Labbe J."/>
            <person name="Jacobson D."/>
            <person name="Doktycz M.J."/>
            <person name="Veneault-Fourrey C."/>
            <person name="Kuo A."/>
            <person name="Mondo S."/>
            <person name="Calhoun S."/>
            <person name="Riley R."/>
            <person name="Ohm R."/>
            <person name="LaButti K."/>
            <person name="Andreopoulos B."/>
            <person name="Pangilinan J."/>
            <person name="Nolan M."/>
            <person name="Tritt A."/>
            <person name="Clum A."/>
            <person name="Lipzen A."/>
            <person name="Daum C."/>
            <person name="Barry K."/>
            <person name="Grigoriev I.V."/>
            <person name="Vilgalys R."/>
        </authorList>
    </citation>
    <scope>NUCLEOTIDE SEQUENCE</scope>
    <source>
        <strain evidence="2">PMI_201</strain>
    </source>
</reference>
<evidence type="ECO:0000313" key="2">
    <source>
        <dbReference type="EMBL" id="KAH8688959.1"/>
    </source>
</evidence>
<name>A0AAD4KCW4_9EURO</name>
<protein>
    <recommendedName>
        <fullName evidence="1">ABM domain-containing protein</fullName>
    </recommendedName>
</protein>
<dbReference type="RefSeq" id="XP_046065385.1">
    <property type="nucleotide sequence ID" value="XM_046219212.1"/>
</dbReference>
<dbReference type="SUPFAM" id="SSF54909">
    <property type="entry name" value="Dimeric alpha+beta barrel"/>
    <property type="match status" value="1"/>
</dbReference>
<feature type="domain" description="ABM" evidence="1">
    <location>
        <begin position="10"/>
        <end position="77"/>
    </location>
</feature>
<dbReference type="InterPro" id="IPR011008">
    <property type="entry name" value="Dimeric_a/b-barrel"/>
</dbReference>
<comment type="caution">
    <text evidence="2">The sequence shown here is derived from an EMBL/GenBank/DDBJ whole genome shotgun (WGS) entry which is preliminary data.</text>
</comment>